<dbReference type="Gene3D" id="6.10.250.790">
    <property type="match status" value="1"/>
</dbReference>
<dbReference type="InterPro" id="IPR007838">
    <property type="entry name" value="Cell_div_ZapA-like"/>
</dbReference>
<dbReference type="GO" id="GO:0043093">
    <property type="term" value="P:FtsZ-dependent cytokinesis"/>
    <property type="evidence" value="ECO:0007669"/>
    <property type="project" value="TreeGrafter"/>
</dbReference>
<evidence type="ECO:0000256" key="1">
    <source>
        <dbReference type="ARBA" id="ARBA00004496"/>
    </source>
</evidence>
<dbReference type="Proteomes" id="UP000184204">
    <property type="component" value="Unassembled WGS sequence"/>
</dbReference>
<feature type="region of interest" description="Disordered" evidence="10">
    <location>
        <begin position="138"/>
        <end position="199"/>
    </location>
</feature>
<evidence type="ECO:0000256" key="10">
    <source>
        <dbReference type="SAM" id="MobiDB-lite"/>
    </source>
</evidence>
<evidence type="ECO:0000313" key="12">
    <source>
        <dbReference type="EMBL" id="SHE42191.1"/>
    </source>
</evidence>
<dbReference type="OrthoDB" id="1826286at2"/>
<dbReference type="PANTHER" id="PTHR34981">
    <property type="entry name" value="CELL DIVISION PROTEIN ZAPA"/>
    <property type="match status" value="1"/>
</dbReference>
<dbReference type="PANTHER" id="PTHR34981:SF1">
    <property type="entry name" value="CELL DIVISION PROTEIN ZAPA"/>
    <property type="match status" value="1"/>
</dbReference>
<dbReference type="Proteomes" id="UP000068026">
    <property type="component" value="Chromosome"/>
</dbReference>
<evidence type="ECO:0000256" key="9">
    <source>
        <dbReference type="ARBA" id="ARBA00033158"/>
    </source>
</evidence>
<evidence type="ECO:0000256" key="7">
    <source>
        <dbReference type="ARBA" id="ARBA00024910"/>
    </source>
</evidence>
<dbReference type="EMBL" id="CP014223">
    <property type="protein sequence ID" value="AMJ40433.1"/>
    <property type="molecule type" value="Genomic_DNA"/>
</dbReference>
<dbReference type="GO" id="GO:0030428">
    <property type="term" value="C:cell septum"/>
    <property type="evidence" value="ECO:0007669"/>
    <property type="project" value="TreeGrafter"/>
</dbReference>
<dbReference type="RefSeq" id="WP_066048103.1">
    <property type="nucleotide sequence ID" value="NZ_CP014223.1"/>
</dbReference>
<dbReference type="EMBL" id="FQUA01000002">
    <property type="protein sequence ID" value="SHE42191.1"/>
    <property type="molecule type" value="Genomic_DNA"/>
</dbReference>
<evidence type="ECO:0000313" key="11">
    <source>
        <dbReference type="EMBL" id="AMJ40433.1"/>
    </source>
</evidence>
<dbReference type="GO" id="GO:0005829">
    <property type="term" value="C:cytosol"/>
    <property type="evidence" value="ECO:0007669"/>
    <property type="project" value="TreeGrafter"/>
</dbReference>
<dbReference type="GO" id="GO:0000917">
    <property type="term" value="P:division septum assembly"/>
    <property type="evidence" value="ECO:0007669"/>
    <property type="project" value="UniProtKB-KW"/>
</dbReference>
<evidence type="ECO:0000256" key="6">
    <source>
        <dbReference type="ARBA" id="ARBA00023306"/>
    </source>
</evidence>
<protein>
    <recommendedName>
        <fullName evidence="2">Cell division protein ZapA</fullName>
    </recommendedName>
    <alternativeName>
        <fullName evidence="9">Z ring-associated protein ZapA</fullName>
    </alternativeName>
</protein>
<dbReference type="GO" id="GO:0032153">
    <property type="term" value="C:cell division site"/>
    <property type="evidence" value="ECO:0007669"/>
    <property type="project" value="TreeGrafter"/>
</dbReference>
<feature type="compositionally biased region" description="Basic residues" evidence="10">
    <location>
        <begin position="190"/>
        <end position="199"/>
    </location>
</feature>
<dbReference type="KEGG" id="cpro:CPRO_08330"/>
<dbReference type="AlphaFoldDB" id="A0A110A724"/>
<name>A0A110A724_ANAPI</name>
<evidence type="ECO:0000313" key="14">
    <source>
        <dbReference type="Proteomes" id="UP000184204"/>
    </source>
</evidence>
<evidence type="ECO:0000313" key="13">
    <source>
        <dbReference type="Proteomes" id="UP000068026"/>
    </source>
</evidence>
<evidence type="ECO:0000256" key="3">
    <source>
        <dbReference type="ARBA" id="ARBA00022490"/>
    </source>
</evidence>
<dbReference type="InterPro" id="IPR036192">
    <property type="entry name" value="Cell_div_ZapA-like_sf"/>
</dbReference>
<keyword evidence="3" id="KW-0963">Cytoplasm</keyword>
<reference evidence="14" key="3">
    <citation type="submission" date="2016-11" db="EMBL/GenBank/DDBJ databases">
        <authorList>
            <person name="Jaros S."/>
            <person name="Januszkiewicz K."/>
            <person name="Wedrychowicz H."/>
        </authorList>
    </citation>
    <scope>NUCLEOTIDE SEQUENCE [LARGE SCALE GENOMIC DNA]</scope>
    <source>
        <strain evidence="14">DSM 1682</strain>
    </source>
</reference>
<sequence length="199" mass="22945">MKNRIKIIVDGKSFTLVGEETEMHMQAVASYIDDKIVEIRKNAAAVKMDTSLAYVLAALNVADDYFKEKEKVAELEGRNLGLSTRLEELVFQLDEARLEIAELKENFNQAEKEIQVIDNPSLEEFGKVFEIDFEEKLDDKKEEALEESKEEKPETSEEPKVEPHLQTEEKPHFYPMGLKGGQAERIMTQKAKRGKRRRK</sequence>
<reference evidence="12" key="4">
    <citation type="submission" date="2016-11" db="EMBL/GenBank/DDBJ databases">
        <authorList>
            <person name="Varghese N."/>
            <person name="Submissions S."/>
        </authorList>
    </citation>
    <scope>NUCLEOTIDE SEQUENCE</scope>
    <source>
        <strain evidence="12">DSM 1682</strain>
    </source>
</reference>
<comment type="function">
    <text evidence="7">Activator of cell division through the inhibition of FtsZ GTPase activity, therefore promoting FtsZ assembly into bundles of protofilaments necessary for the formation of the division Z ring. It is recruited early at mid-cell but it is not essential for cell division.</text>
</comment>
<reference evidence="13" key="2">
    <citation type="submission" date="2016-01" db="EMBL/GenBank/DDBJ databases">
        <authorList>
            <person name="Poehlein A."/>
            <person name="Schlien K."/>
            <person name="Gottschalk G."/>
            <person name="Buckel W."/>
            <person name="Daniel R."/>
        </authorList>
    </citation>
    <scope>NUCLEOTIDE SEQUENCE [LARGE SCALE GENOMIC DNA]</scope>
    <source>
        <strain evidence="13">X2</strain>
    </source>
</reference>
<dbReference type="SUPFAM" id="SSF102829">
    <property type="entry name" value="Cell division protein ZapA-like"/>
    <property type="match status" value="1"/>
</dbReference>
<dbReference type="InterPro" id="IPR053712">
    <property type="entry name" value="Bac_CellDiv_Activator"/>
</dbReference>
<keyword evidence="13" id="KW-1185">Reference proteome</keyword>
<accession>A0A110A724</accession>
<evidence type="ECO:0000256" key="8">
    <source>
        <dbReference type="ARBA" id="ARBA00026068"/>
    </source>
</evidence>
<keyword evidence="4 12" id="KW-0132">Cell division</keyword>
<evidence type="ECO:0000256" key="5">
    <source>
        <dbReference type="ARBA" id="ARBA00023210"/>
    </source>
</evidence>
<dbReference type="Pfam" id="PF05164">
    <property type="entry name" value="ZapA"/>
    <property type="match status" value="1"/>
</dbReference>
<reference evidence="11 13" key="1">
    <citation type="journal article" date="2016" name="Genome Announc.">
        <title>Complete Genome Sequence of the Amino Acid-Fermenting Clostridium propionicum X2 (DSM 1682).</title>
        <authorList>
            <person name="Poehlein A."/>
            <person name="Schlien K."/>
            <person name="Chowdhury N.P."/>
            <person name="Gottschalk G."/>
            <person name="Buckel W."/>
            <person name="Daniel R."/>
        </authorList>
    </citation>
    <scope>NUCLEOTIDE SEQUENCE [LARGE SCALE GENOMIC DNA]</scope>
    <source>
        <strain evidence="11 13">X2</strain>
    </source>
</reference>
<evidence type="ECO:0000256" key="4">
    <source>
        <dbReference type="ARBA" id="ARBA00022618"/>
    </source>
</evidence>
<evidence type="ECO:0000256" key="2">
    <source>
        <dbReference type="ARBA" id="ARBA00015195"/>
    </source>
</evidence>
<keyword evidence="6" id="KW-0131">Cell cycle</keyword>
<comment type="subcellular location">
    <subcellularLocation>
        <location evidence="1">Cytoplasm</location>
    </subcellularLocation>
</comment>
<proteinExistence type="predicted"/>
<gene>
    <name evidence="11" type="primary">zapA</name>
    <name evidence="11" type="ORF">CPRO_08330</name>
    <name evidence="12" type="ORF">SAMN02745151_00649</name>
</gene>
<keyword evidence="5" id="KW-0717">Septation</keyword>
<feature type="compositionally biased region" description="Basic and acidic residues" evidence="10">
    <location>
        <begin position="138"/>
        <end position="172"/>
    </location>
</feature>
<organism evidence="12 14">
    <name type="scientific">Anaerotignum propionicum DSM 1682</name>
    <dbReference type="NCBI Taxonomy" id="991789"/>
    <lineage>
        <taxon>Bacteria</taxon>
        <taxon>Bacillati</taxon>
        <taxon>Bacillota</taxon>
        <taxon>Clostridia</taxon>
        <taxon>Lachnospirales</taxon>
        <taxon>Anaerotignaceae</taxon>
        <taxon>Anaerotignum</taxon>
    </lineage>
</organism>
<comment type="subunit">
    <text evidence="8">Homodimer. Interacts with FtsZ.</text>
</comment>
<dbReference type="GO" id="GO:0000921">
    <property type="term" value="P:septin ring assembly"/>
    <property type="evidence" value="ECO:0007669"/>
    <property type="project" value="TreeGrafter"/>
</dbReference>